<gene>
    <name evidence="2" type="ORF">E1301_Tti011538</name>
</gene>
<dbReference type="InterPro" id="IPR038765">
    <property type="entry name" value="Papain-like_cys_pep_sf"/>
</dbReference>
<feature type="domain" description="USP" evidence="1">
    <location>
        <begin position="24"/>
        <end position="319"/>
    </location>
</feature>
<dbReference type="PANTHER" id="PTHR24006:SF796">
    <property type="entry name" value="UBL CARBOXYL-TERMINAL HYDROLASE 18-RELATED"/>
    <property type="match status" value="1"/>
</dbReference>
<name>A0A5A9PI77_9TELE</name>
<accession>A0A5A9PI77</accession>
<keyword evidence="2" id="KW-0378">Hydrolase</keyword>
<dbReference type="Gene3D" id="3.90.70.10">
    <property type="entry name" value="Cysteine proteinases"/>
    <property type="match status" value="1"/>
</dbReference>
<reference evidence="2 3" key="1">
    <citation type="journal article" date="2019" name="Mol. Ecol. Resour.">
        <title>Chromosome-level genome assembly of Triplophysa tibetana, a fish adapted to the harsh high-altitude environment of the Tibetan Plateau.</title>
        <authorList>
            <person name="Yang X."/>
            <person name="Liu H."/>
            <person name="Ma Z."/>
            <person name="Zou Y."/>
            <person name="Zou M."/>
            <person name="Mao Y."/>
            <person name="Li X."/>
            <person name="Wang H."/>
            <person name="Chen T."/>
            <person name="Wang W."/>
            <person name="Yang R."/>
        </authorList>
    </citation>
    <scope>NUCLEOTIDE SEQUENCE [LARGE SCALE GENOMIC DNA]</scope>
    <source>
        <strain evidence="2">TTIB1903HZAU</strain>
        <tissue evidence="2">Muscle</tissue>
    </source>
</reference>
<dbReference type="InterPro" id="IPR001394">
    <property type="entry name" value="Peptidase_C19_UCH"/>
</dbReference>
<sequence length="325" mass="38001">MGLSWNKMQSNYNSRYYNHRDYVRGLNNYGVTCCINALLQSFSATPELLELLDKYNPAQTEPNDVPMELKNTLCAMRKEQKHHSPHRNFLDCLHRHSIHRYIQHDADEIFHSILNLTQKQMTDKDLAEEIRKLYEIKVETQVMCKECGHIQKTPNSLYSLPLAIREGDNTLESCVQSYIQQQPLRSGNECYCDWCMKKQPTTHQLKLVSLPSVLCIHLKRFRNYGTTRKLHNRVTFPETLHMNTFNGQSENAKEYYSLYAVIVHIGSAFSGHYTAYIRHSLDQKWFYADDSNVQQATWEHVQETYKGGKTAYLLLYRKMSENASG</sequence>
<evidence type="ECO:0000313" key="3">
    <source>
        <dbReference type="Proteomes" id="UP000324632"/>
    </source>
</evidence>
<dbReference type="PROSITE" id="PS00973">
    <property type="entry name" value="USP_2"/>
    <property type="match status" value="1"/>
</dbReference>
<dbReference type="GO" id="GO:0016579">
    <property type="term" value="P:protein deubiquitination"/>
    <property type="evidence" value="ECO:0007669"/>
    <property type="project" value="InterPro"/>
</dbReference>
<dbReference type="InterPro" id="IPR028889">
    <property type="entry name" value="USP"/>
</dbReference>
<evidence type="ECO:0000313" key="2">
    <source>
        <dbReference type="EMBL" id="KAA0720709.1"/>
    </source>
</evidence>
<evidence type="ECO:0000259" key="1">
    <source>
        <dbReference type="PROSITE" id="PS50235"/>
    </source>
</evidence>
<keyword evidence="3" id="KW-1185">Reference proteome</keyword>
<dbReference type="CDD" id="cd02257">
    <property type="entry name" value="Peptidase_C19"/>
    <property type="match status" value="1"/>
</dbReference>
<dbReference type="PANTHER" id="PTHR24006">
    <property type="entry name" value="UBIQUITIN CARBOXYL-TERMINAL HYDROLASE"/>
    <property type="match status" value="1"/>
</dbReference>
<proteinExistence type="predicted"/>
<dbReference type="PROSITE" id="PS50235">
    <property type="entry name" value="USP_3"/>
    <property type="match status" value="1"/>
</dbReference>
<dbReference type="Proteomes" id="UP000324632">
    <property type="component" value="Chromosome 5"/>
</dbReference>
<dbReference type="InterPro" id="IPR050164">
    <property type="entry name" value="Peptidase_C19"/>
</dbReference>
<dbReference type="EMBL" id="SOYY01000005">
    <property type="protein sequence ID" value="KAA0720709.1"/>
    <property type="molecule type" value="Genomic_DNA"/>
</dbReference>
<dbReference type="FunFam" id="3.90.70.10:FF:000167">
    <property type="entry name" value="Ubiquitin specific peptidase 18"/>
    <property type="match status" value="1"/>
</dbReference>
<dbReference type="Pfam" id="PF00443">
    <property type="entry name" value="UCH"/>
    <property type="match status" value="1"/>
</dbReference>
<dbReference type="SUPFAM" id="SSF54001">
    <property type="entry name" value="Cysteine proteinases"/>
    <property type="match status" value="1"/>
</dbReference>
<dbReference type="InterPro" id="IPR018200">
    <property type="entry name" value="USP_CS"/>
</dbReference>
<dbReference type="GO" id="GO:0005634">
    <property type="term" value="C:nucleus"/>
    <property type="evidence" value="ECO:0007669"/>
    <property type="project" value="TreeGrafter"/>
</dbReference>
<comment type="caution">
    <text evidence="2">The sequence shown here is derived from an EMBL/GenBank/DDBJ whole genome shotgun (WGS) entry which is preliminary data.</text>
</comment>
<organism evidence="2 3">
    <name type="scientific">Triplophysa tibetana</name>
    <dbReference type="NCBI Taxonomy" id="1572043"/>
    <lineage>
        <taxon>Eukaryota</taxon>
        <taxon>Metazoa</taxon>
        <taxon>Chordata</taxon>
        <taxon>Craniata</taxon>
        <taxon>Vertebrata</taxon>
        <taxon>Euteleostomi</taxon>
        <taxon>Actinopterygii</taxon>
        <taxon>Neopterygii</taxon>
        <taxon>Teleostei</taxon>
        <taxon>Ostariophysi</taxon>
        <taxon>Cypriniformes</taxon>
        <taxon>Nemacheilidae</taxon>
        <taxon>Triplophysa</taxon>
    </lineage>
</organism>
<dbReference type="GO" id="GO:0005829">
    <property type="term" value="C:cytosol"/>
    <property type="evidence" value="ECO:0007669"/>
    <property type="project" value="TreeGrafter"/>
</dbReference>
<dbReference type="GO" id="GO:0004843">
    <property type="term" value="F:cysteine-type deubiquitinase activity"/>
    <property type="evidence" value="ECO:0007669"/>
    <property type="project" value="InterPro"/>
</dbReference>
<dbReference type="AlphaFoldDB" id="A0A5A9PI77"/>
<protein>
    <submittedName>
        <fullName evidence="2">Ubiquitin carboxyl-terminal hydrolase nonstop</fullName>
    </submittedName>
</protein>